<accession>A0A9J6F262</accession>
<proteinExistence type="predicted"/>
<evidence type="ECO:0000256" key="3">
    <source>
        <dbReference type="SAM" id="SignalP"/>
    </source>
</evidence>
<gene>
    <name evidence="4" type="ORF">HPB51_010193</name>
</gene>
<evidence type="ECO:0000313" key="5">
    <source>
        <dbReference type="Proteomes" id="UP000821866"/>
    </source>
</evidence>
<comment type="caution">
    <text evidence="4">The sequence shown here is derived from an EMBL/GenBank/DDBJ whole genome shotgun (WGS) entry which is preliminary data.</text>
</comment>
<sequence>MPAADNPLCLFVQLAAILGTCPAACADRLRLPPEIDACPLFDSSPCVDHGWPPYATLKPYYAEEASVTSSSRQTDHITGWRNPSPFSGHWIAAVMPAADNPLCLFVQVGPAPPLFSKRSNNLFLLLFPCPSVLACTVVECVFVAKMLLVSGDVELNPGPPKQDPSKQSSDVLLAIQDLTKHLDQRHDTLIKSIDEVKENQKLLESKVLDLTTRLTDLEKRVDSFEEFPDGSHVQEMIATAVRSEQALLRARLDEFEDRSRRENLIFYGIEDSASETWADSEEKVRLILTSTLNLQLPDDAIVRAHRLGTFSRHKTRPVIARFASSKTKDSVLSQKSKFRDTNTSICEDFCKATRATRKKLIDFAKSTGHKFSLKYNKVVIGNKIYTYCASSDRVCEIETDSRVPSNPPNRNDPVIRGPSSPL</sequence>
<dbReference type="Gene3D" id="3.30.70.1820">
    <property type="entry name" value="L1 transposable element, RRM domain"/>
    <property type="match status" value="1"/>
</dbReference>
<keyword evidence="3" id="KW-0732">Signal</keyword>
<organism evidence="4 5">
    <name type="scientific">Rhipicephalus microplus</name>
    <name type="common">Cattle tick</name>
    <name type="synonym">Boophilus microplus</name>
    <dbReference type="NCBI Taxonomy" id="6941"/>
    <lineage>
        <taxon>Eukaryota</taxon>
        <taxon>Metazoa</taxon>
        <taxon>Ecdysozoa</taxon>
        <taxon>Arthropoda</taxon>
        <taxon>Chelicerata</taxon>
        <taxon>Arachnida</taxon>
        <taxon>Acari</taxon>
        <taxon>Parasitiformes</taxon>
        <taxon>Ixodida</taxon>
        <taxon>Ixodoidea</taxon>
        <taxon>Ixodidae</taxon>
        <taxon>Rhipicephalinae</taxon>
        <taxon>Rhipicephalus</taxon>
        <taxon>Boophilus</taxon>
    </lineage>
</organism>
<keyword evidence="5" id="KW-1185">Reference proteome</keyword>
<reference evidence="4" key="1">
    <citation type="journal article" date="2020" name="Cell">
        <title>Large-Scale Comparative Analyses of Tick Genomes Elucidate Their Genetic Diversity and Vector Capacities.</title>
        <authorList>
            <consortium name="Tick Genome and Microbiome Consortium (TIGMIC)"/>
            <person name="Jia N."/>
            <person name="Wang J."/>
            <person name="Shi W."/>
            <person name="Du L."/>
            <person name="Sun Y."/>
            <person name="Zhan W."/>
            <person name="Jiang J.F."/>
            <person name="Wang Q."/>
            <person name="Zhang B."/>
            <person name="Ji P."/>
            <person name="Bell-Sakyi L."/>
            <person name="Cui X.M."/>
            <person name="Yuan T.T."/>
            <person name="Jiang B.G."/>
            <person name="Yang W.F."/>
            <person name="Lam T.T."/>
            <person name="Chang Q.C."/>
            <person name="Ding S.J."/>
            <person name="Wang X.J."/>
            <person name="Zhu J.G."/>
            <person name="Ruan X.D."/>
            <person name="Zhao L."/>
            <person name="Wei J.T."/>
            <person name="Ye R.Z."/>
            <person name="Que T.C."/>
            <person name="Du C.H."/>
            <person name="Zhou Y.H."/>
            <person name="Cheng J.X."/>
            <person name="Dai P.F."/>
            <person name="Guo W.B."/>
            <person name="Han X.H."/>
            <person name="Huang E.J."/>
            <person name="Li L.F."/>
            <person name="Wei W."/>
            <person name="Gao Y.C."/>
            <person name="Liu J.Z."/>
            <person name="Shao H.Z."/>
            <person name="Wang X."/>
            <person name="Wang C.C."/>
            <person name="Yang T.C."/>
            <person name="Huo Q.B."/>
            <person name="Li W."/>
            <person name="Chen H.Y."/>
            <person name="Chen S.E."/>
            <person name="Zhou L.G."/>
            <person name="Ni X.B."/>
            <person name="Tian J.H."/>
            <person name="Sheng Y."/>
            <person name="Liu T."/>
            <person name="Pan Y.S."/>
            <person name="Xia L.Y."/>
            <person name="Li J."/>
            <person name="Zhao F."/>
            <person name="Cao W.C."/>
        </authorList>
    </citation>
    <scope>NUCLEOTIDE SEQUENCE</scope>
    <source>
        <strain evidence="4">Rmic-2018</strain>
    </source>
</reference>
<dbReference type="EMBL" id="JABSTU010000001">
    <property type="protein sequence ID" value="KAH8040413.1"/>
    <property type="molecule type" value="Genomic_DNA"/>
</dbReference>
<feature type="signal peptide" evidence="3">
    <location>
        <begin position="1"/>
        <end position="26"/>
    </location>
</feature>
<evidence type="ECO:0000256" key="2">
    <source>
        <dbReference type="SAM" id="MobiDB-lite"/>
    </source>
</evidence>
<dbReference type="InterPro" id="IPR004244">
    <property type="entry name" value="Transposase_22"/>
</dbReference>
<feature type="region of interest" description="Disordered" evidence="2">
    <location>
        <begin position="399"/>
        <end position="422"/>
    </location>
</feature>
<dbReference type="PANTHER" id="PTHR11505">
    <property type="entry name" value="L1 TRANSPOSABLE ELEMENT-RELATED"/>
    <property type="match status" value="1"/>
</dbReference>
<evidence type="ECO:0008006" key="6">
    <source>
        <dbReference type="Google" id="ProtNLM"/>
    </source>
</evidence>
<dbReference type="VEuPathDB" id="VectorBase:LOC119165496"/>
<evidence type="ECO:0000256" key="1">
    <source>
        <dbReference type="SAM" id="Coils"/>
    </source>
</evidence>
<evidence type="ECO:0000313" key="4">
    <source>
        <dbReference type="EMBL" id="KAH8040413.1"/>
    </source>
</evidence>
<keyword evidence="1" id="KW-0175">Coiled coil</keyword>
<dbReference type="Proteomes" id="UP000821866">
    <property type="component" value="Chromosome 1"/>
</dbReference>
<feature type="coiled-coil region" evidence="1">
    <location>
        <begin position="193"/>
        <end position="220"/>
    </location>
</feature>
<reference evidence="4" key="2">
    <citation type="submission" date="2021-09" db="EMBL/GenBank/DDBJ databases">
        <authorList>
            <person name="Jia N."/>
            <person name="Wang J."/>
            <person name="Shi W."/>
            <person name="Du L."/>
            <person name="Sun Y."/>
            <person name="Zhan W."/>
            <person name="Jiang J."/>
            <person name="Wang Q."/>
            <person name="Zhang B."/>
            <person name="Ji P."/>
            <person name="Sakyi L.B."/>
            <person name="Cui X."/>
            <person name="Yuan T."/>
            <person name="Jiang B."/>
            <person name="Yang W."/>
            <person name="Lam T.T.-Y."/>
            <person name="Chang Q."/>
            <person name="Ding S."/>
            <person name="Wang X."/>
            <person name="Zhu J."/>
            <person name="Ruan X."/>
            <person name="Zhao L."/>
            <person name="Wei J."/>
            <person name="Que T."/>
            <person name="Du C."/>
            <person name="Cheng J."/>
            <person name="Dai P."/>
            <person name="Han X."/>
            <person name="Huang E."/>
            <person name="Gao Y."/>
            <person name="Liu J."/>
            <person name="Shao H."/>
            <person name="Ye R."/>
            <person name="Li L."/>
            <person name="Wei W."/>
            <person name="Wang X."/>
            <person name="Wang C."/>
            <person name="Huo Q."/>
            <person name="Li W."/>
            <person name="Guo W."/>
            <person name="Chen H."/>
            <person name="Chen S."/>
            <person name="Zhou L."/>
            <person name="Zhou L."/>
            <person name="Ni X."/>
            <person name="Tian J."/>
            <person name="Zhou Y."/>
            <person name="Sheng Y."/>
            <person name="Liu T."/>
            <person name="Pan Y."/>
            <person name="Xia L."/>
            <person name="Li J."/>
            <person name="Zhao F."/>
            <person name="Cao W."/>
        </authorList>
    </citation>
    <scope>NUCLEOTIDE SEQUENCE</scope>
    <source>
        <strain evidence="4">Rmic-2018</strain>
        <tissue evidence="4">Larvae</tissue>
    </source>
</reference>
<name>A0A9J6F262_RHIMP</name>
<feature type="chain" id="PRO_5039888384" description="Tick transposon" evidence="3">
    <location>
        <begin position="27"/>
        <end position="422"/>
    </location>
</feature>
<dbReference type="AlphaFoldDB" id="A0A9J6F262"/>
<protein>
    <recommendedName>
        <fullName evidence="6">Tick transposon</fullName>
    </recommendedName>
</protein>